<reference evidence="2" key="2">
    <citation type="submission" date="2023-05" db="EMBL/GenBank/DDBJ databases">
        <authorList>
            <consortium name="Lawrence Berkeley National Laboratory"/>
            <person name="Steindorff A."/>
            <person name="Hensen N."/>
            <person name="Bonometti L."/>
            <person name="Westerberg I."/>
            <person name="Brannstrom I.O."/>
            <person name="Guillou S."/>
            <person name="Cros-Aarteil S."/>
            <person name="Calhoun S."/>
            <person name="Haridas S."/>
            <person name="Kuo A."/>
            <person name="Mondo S."/>
            <person name="Pangilinan J."/>
            <person name="Riley R."/>
            <person name="Labutti K."/>
            <person name="Andreopoulos B."/>
            <person name="Lipzen A."/>
            <person name="Chen C."/>
            <person name="Yanf M."/>
            <person name="Daum C."/>
            <person name="Ng V."/>
            <person name="Clum A."/>
            <person name="Ohm R."/>
            <person name="Martin F."/>
            <person name="Silar P."/>
            <person name="Natvig D."/>
            <person name="Lalanne C."/>
            <person name="Gautier V."/>
            <person name="Ament-Velasquez S.L."/>
            <person name="Kruys A."/>
            <person name="Hutchinson M.I."/>
            <person name="Powell A.J."/>
            <person name="Barry K."/>
            <person name="Miller A.N."/>
            <person name="Grigoriev I.V."/>
            <person name="Debuchy R."/>
            <person name="Gladieux P."/>
            <person name="Thoren M.H."/>
            <person name="Johannesson H."/>
        </authorList>
    </citation>
    <scope>NUCLEOTIDE SEQUENCE</scope>
    <source>
        <strain evidence="2">CBS 508.74</strain>
    </source>
</reference>
<dbReference type="GeneID" id="89934784"/>
<name>A0AAN6QJT2_9PEZI</name>
<dbReference type="Pfam" id="PF24494">
    <property type="entry name" value="DUF7587"/>
    <property type="match status" value="1"/>
</dbReference>
<keyword evidence="3" id="KW-1185">Reference proteome</keyword>
<organism evidence="2 3">
    <name type="scientific">Canariomyces notabilis</name>
    <dbReference type="NCBI Taxonomy" id="2074819"/>
    <lineage>
        <taxon>Eukaryota</taxon>
        <taxon>Fungi</taxon>
        <taxon>Dikarya</taxon>
        <taxon>Ascomycota</taxon>
        <taxon>Pezizomycotina</taxon>
        <taxon>Sordariomycetes</taxon>
        <taxon>Sordariomycetidae</taxon>
        <taxon>Sordariales</taxon>
        <taxon>Chaetomiaceae</taxon>
        <taxon>Canariomyces</taxon>
    </lineage>
</organism>
<dbReference type="InterPro" id="IPR056009">
    <property type="entry name" value="DUF7587"/>
</dbReference>
<feature type="domain" description="DUF7587" evidence="1">
    <location>
        <begin position="193"/>
        <end position="349"/>
    </location>
</feature>
<dbReference type="AlphaFoldDB" id="A0AAN6QJT2"/>
<evidence type="ECO:0000313" key="2">
    <source>
        <dbReference type="EMBL" id="KAK4109385.1"/>
    </source>
</evidence>
<dbReference type="RefSeq" id="XP_064666955.1">
    <property type="nucleotide sequence ID" value="XM_064810659.1"/>
</dbReference>
<evidence type="ECO:0000259" key="1">
    <source>
        <dbReference type="Pfam" id="PF24494"/>
    </source>
</evidence>
<reference evidence="2" key="1">
    <citation type="journal article" date="2023" name="Mol. Phylogenet. Evol.">
        <title>Genome-scale phylogeny and comparative genomics of the fungal order Sordariales.</title>
        <authorList>
            <person name="Hensen N."/>
            <person name="Bonometti L."/>
            <person name="Westerberg I."/>
            <person name="Brannstrom I.O."/>
            <person name="Guillou S."/>
            <person name="Cros-Aarteil S."/>
            <person name="Calhoun S."/>
            <person name="Haridas S."/>
            <person name="Kuo A."/>
            <person name="Mondo S."/>
            <person name="Pangilinan J."/>
            <person name="Riley R."/>
            <person name="LaButti K."/>
            <person name="Andreopoulos B."/>
            <person name="Lipzen A."/>
            <person name="Chen C."/>
            <person name="Yan M."/>
            <person name="Daum C."/>
            <person name="Ng V."/>
            <person name="Clum A."/>
            <person name="Steindorff A."/>
            <person name="Ohm R.A."/>
            <person name="Martin F."/>
            <person name="Silar P."/>
            <person name="Natvig D.O."/>
            <person name="Lalanne C."/>
            <person name="Gautier V."/>
            <person name="Ament-Velasquez S.L."/>
            <person name="Kruys A."/>
            <person name="Hutchinson M.I."/>
            <person name="Powell A.J."/>
            <person name="Barry K."/>
            <person name="Miller A.N."/>
            <person name="Grigoriev I.V."/>
            <person name="Debuchy R."/>
            <person name="Gladieux P."/>
            <person name="Hiltunen Thoren M."/>
            <person name="Johannesson H."/>
        </authorList>
    </citation>
    <scope>NUCLEOTIDE SEQUENCE</scope>
    <source>
        <strain evidence="2">CBS 508.74</strain>
    </source>
</reference>
<dbReference type="EMBL" id="MU853356">
    <property type="protein sequence ID" value="KAK4109385.1"/>
    <property type="molecule type" value="Genomic_DNA"/>
</dbReference>
<dbReference type="Proteomes" id="UP001302812">
    <property type="component" value="Unassembled WGS sequence"/>
</dbReference>
<protein>
    <recommendedName>
        <fullName evidence="1">DUF7587 domain-containing protein</fullName>
    </recommendedName>
</protein>
<comment type="caution">
    <text evidence="2">The sequence shown here is derived from an EMBL/GenBank/DDBJ whole genome shotgun (WGS) entry which is preliminary data.</text>
</comment>
<sequence length="468" mass="53438">AIAQVISLRRKVNDLAATIAKFTDAADIYLVAYIISLASASAVTQPARLLSHFDARLKSIARDVVSNSTIDEESVLREILERCYSQAVDAHGALNCNDYYIPLDYPVNPYDPDFESEQYYEHEDRLDIDEVNAAWFARECERRANNPEKREEEWIGFWFQALGNCPHGPTLFNPQTSVLQCRDFPYLWRLTDVPRYLFRAFDVDSFGQSDERVVASAESVSAFSGQRSRIDLFSRTSVEAARMLYEHLDNKRFGLGNCLDNLMSWSSSLLFVIQCAIWRCHRAGRAPSEVKICAVDTTKFPKGQFARDMFLLQAYRQTADLNINMRRFFDFRLGNEQYDNGEFLSQGEVHHGGRSCVFSLSQLIQAGLHDLYPDLAEESGMKFWTNRVKVLRSRWSADDHPTTRVDIQTALGLATACFRQFDATDVALLLLSFKNRKLKATTVQDSLENPKKYGPLEVQRYISIAETV</sequence>
<feature type="non-terminal residue" evidence="2">
    <location>
        <position position="1"/>
    </location>
</feature>
<gene>
    <name evidence="2" type="ORF">N656DRAFT_692126</name>
</gene>
<accession>A0AAN6QJT2</accession>
<feature type="non-terminal residue" evidence="2">
    <location>
        <position position="468"/>
    </location>
</feature>
<evidence type="ECO:0000313" key="3">
    <source>
        <dbReference type="Proteomes" id="UP001302812"/>
    </source>
</evidence>
<proteinExistence type="predicted"/>